<accession>A0A9Q2EQQ2</accession>
<dbReference type="InterPro" id="IPR011009">
    <property type="entry name" value="Kinase-like_dom_sf"/>
</dbReference>
<dbReference type="KEGG" id="pqu:IG609_011860"/>
<organism evidence="2 3">
    <name type="scientific">Pectobacterium quasiaquaticum</name>
    <dbReference type="NCBI Taxonomy" id="2774015"/>
    <lineage>
        <taxon>Bacteria</taxon>
        <taxon>Pseudomonadati</taxon>
        <taxon>Pseudomonadota</taxon>
        <taxon>Gammaproteobacteria</taxon>
        <taxon>Enterobacterales</taxon>
        <taxon>Pectobacteriaceae</taxon>
        <taxon>Pectobacterium</taxon>
    </lineage>
</organism>
<dbReference type="RefSeq" id="WP_193400615.1">
    <property type="nucleotide sequence ID" value="NZ_CP065177.1"/>
</dbReference>
<dbReference type="Pfam" id="PF01636">
    <property type="entry name" value="APH"/>
    <property type="match status" value="1"/>
</dbReference>
<keyword evidence="3" id="KW-1185">Reference proteome</keyword>
<proteinExistence type="predicted"/>
<sequence>MRLTLHNLAHFLVDNGFLHPEYLVSGRYKVIQRQSRNSIFQVFLDNNPSGLFVKQLLSSDQQNAYLMQKDATVHCLIQQTDILPKMRAFIPNYYGYELGNHVFVTEFFPGAISLHEFITQSKSINQDELSQMATILASLHKDLSEEIEDNPSLNFFNRQPPWIMLFGDRDNPQVKNSQQQLGPIDSLIRQQPDILQLLEDLRYNWSGNTLVHGDVKLINFIRVDQNSTSTLKLIDWEIADLGDPLWDVAGLLQSFLTLWVFSQNPNPMLQHQPQPGMEFLTWEQTLSACQFFWLSYCKARDIVNPDAALNSAENRQKLTHYTAARMLQTAFESNISKAELQPSSNRIVQMVTQMIVSPQAWATQILGAHSHEL</sequence>
<dbReference type="EMBL" id="CP065177">
    <property type="protein sequence ID" value="URG47527.1"/>
    <property type="molecule type" value="Genomic_DNA"/>
</dbReference>
<dbReference type="Gene3D" id="3.90.1200.10">
    <property type="match status" value="1"/>
</dbReference>
<dbReference type="SUPFAM" id="SSF56112">
    <property type="entry name" value="Protein kinase-like (PK-like)"/>
    <property type="match status" value="1"/>
</dbReference>
<feature type="domain" description="Aminoglycoside phosphotransferase" evidence="1">
    <location>
        <begin position="95"/>
        <end position="261"/>
    </location>
</feature>
<evidence type="ECO:0000313" key="3">
    <source>
        <dbReference type="Proteomes" id="UP000806577"/>
    </source>
</evidence>
<evidence type="ECO:0000313" key="2">
    <source>
        <dbReference type="EMBL" id="URG47527.1"/>
    </source>
</evidence>
<name>A0A9Q2EQQ2_9GAMM</name>
<reference evidence="2 3" key="1">
    <citation type="journal article" date="2021" name="Int. J. Syst. Evol. Microbiol.">
        <title>&lt;i&gt;Pectobacterium quasiaquaticum&lt;/i&gt; sp. nov., isolated from waterways.</title>
        <authorList>
            <person name="Ben Moussa H."/>
            <person name="Pedron J."/>
            <person name="Bertrand C."/>
            <person name="Hecquet A."/>
            <person name="Barny M.A."/>
        </authorList>
    </citation>
    <scope>NUCLEOTIDE SEQUENCE [LARGE SCALE GENOMIC DNA]</scope>
    <source>
        <strain evidence="2 3">A477-S1-J17</strain>
    </source>
</reference>
<dbReference type="Proteomes" id="UP000806577">
    <property type="component" value="Chromosome"/>
</dbReference>
<evidence type="ECO:0000259" key="1">
    <source>
        <dbReference type="Pfam" id="PF01636"/>
    </source>
</evidence>
<gene>
    <name evidence="2" type="ORF">IG609_011860</name>
</gene>
<dbReference type="InterPro" id="IPR002575">
    <property type="entry name" value="Aminoglycoside_PTrfase"/>
</dbReference>
<protein>
    <submittedName>
        <fullName evidence="2">Phosphotransferase</fullName>
    </submittedName>
</protein>
<dbReference type="AlphaFoldDB" id="A0A9Q2EQQ2"/>